<accession>A0ABV9TGM9</accession>
<dbReference type="Pfam" id="PF00271">
    <property type="entry name" value="Helicase_C"/>
    <property type="match status" value="1"/>
</dbReference>
<organism evidence="2 3">
    <name type="scientific">Kocuria oceani</name>
    <dbReference type="NCBI Taxonomy" id="988827"/>
    <lineage>
        <taxon>Bacteria</taxon>
        <taxon>Bacillati</taxon>
        <taxon>Actinomycetota</taxon>
        <taxon>Actinomycetes</taxon>
        <taxon>Micrococcales</taxon>
        <taxon>Micrococcaceae</taxon>
        <taxon>Kocuria</taxon>
    </lineage>
</organism>
<comment type="caution">
    <text evidence="2">The sequence shown here is derived from an EMBL/GenBank/DDBJ whole genome shotgun (WGS) entry which is preliminary data.</text>
</comment>
<keyword evidence="2" id="KW-0547">Nucleotide-binding</keyword>
<dbReference type="Proteomes" id="UP001595797">
    <property type="component" value="Unassembled WGS sequence"/>
</dbReference>
<keyword evidence="2" id="KW-0378">Hydrolase</keyword>
<evidence type="ECO:0000259" key="1">
    <source>
        <dbReference type="PROSITE" id="PS51192"/>
    </source>
</evidence>
<dbReference type="SMART" id="SM00487">
    <property type="entry name" value="DEXDc"/>
    <property type="match status" value="1"/>
</dbReference>
<dbReference type="InterPro" id="IPR006935">
    <property type="entry name" value="Helicase/UvrB_N"/>
</dbReference>
<protein>
    <submittedName>
        <fullName evidence="2">DEAD/DEAH box helicase</fullName>
        <ecNumber evidence="2">3.6.4.-</ecNumber>
    </submittedName>
</protein>
<dbReference type="GO" id="GO:0004386">
    <property type="term" value="F:helicase activity"/>
    <property type="evidence" value="ECO:0007669"/>
    <property type="project" value="UniProtKB-KW"/>
</dbReference>
<evidence type="ECO:0000313" key="2">
    <source>
        <dbReference type="EMBL" id="MFC4902729.1"/>
    </source>
</evidence>
<reference evidence="3" key="1">
    <citation type="journal article" date="2019" name="Int. J. Syst. Evol. Microbiol.">
        <title>The Global Catalogue of Microorganisms (GCM) 10K type strain sequencing project: providing services to taxonomists for standard genome sequencing and annotation.</title>
        <authorList>
            <consortium name="The Broad Institute Genomics Platform"/>
            <consortium name="The Broad Institute Genome Sequencing Center for Infectious Disease"/>
            <person name="Wu L."/>
            <person name="Ma J."/>
        </authorList>
    </citation>
    <scope>NUCLEOTIDE SEQUENCE [LARGE SCALE GENOMIC DNA]</scope>
    <source>
        <strain evidence="3">CGMCC 4.6946</strain>
    </source>
</reference>
<proteinExistence type="predicted"/>
<dbReference type="Pfam" id="PF04851">
    <property type="entry name" value="ResIII"/>
    <property type="match status" value="1"/>
</dbReference>
<dbReference type="GO" id="GO:0016787">
    <property type="term" value="F:hydrolase activity"/>
    <property type="evidence" value="ECO:0007669"/>
    <property type="project" value="UniProtKB-KW"/>
</dbReference>
<dbReference type="InterPro" id="IPR001650">
    <property type="entry name" value="Helicase_C-like"/>
</dbReference>
<dbReference type="InterPro" id="IPR050742">
    <property type="entry name" value="Helicase_Restrict-Modif_Enz"/>
</dbReference>
<name>A0ABV9TGM9_9MICC</name>
<dbReference type="EMBL" id="JBHSIW010000006">
    <property type="protein sequence ID" value="MFC4902729.1"/>
    <property type="molecule type" value="Genomic_DNA"/>
</dbReference>
<dbReference type="SUPFAM" id="SSF52540">
    <property type="entry name" value="P-loop containing nucleoside triphosphate hydrolases"/>
    <property type="match status" value="1"/>
</dbReference>
<dbReference type="CDD" id="cd18785">
    <property type="entry name" value="SF2_C"/>
    <property type="match status" value="1"/>
</dbReference>
<dbReference type="Gene3D" id="3.40.50.300">
    <property type="entry name" value="P-loop containing nucleotide triphosphate hydrolases"/>
    <property type="match status" value="2"/>
</dbReference>
<dbReference type="EC" id="3.6.4.-" evidence="2"/>
<dbReference type="InterPro" id="IPR014001">
    <property type="entry name" value="Helicase_ATP-bd"/>
</dbReference>
<keyword evidence="2" id="KW-0067">ATP-binding</keyword>
<gene>
    <name evidence="2" type="ORF">ACFPCS_04010</name>
</gene>
<dbReference type="RefSeq" id="WP_277552192.1">
    <property type="nucleotide sequence ID" value="NZ_JARAMH010000024.1"/>
</dbReference>
<dbReference type="PANTHER" id="PTHR47396">
    <property type="entry name" value="TYPE I RESTRICTION ENZYME ECOKI R PROTEIN"/>
    <property type="match status" value="1"/>
</dbReference>
<evidence type="ECO:0000313" key="3">
    <source>
        <dbReference type="Proteomes" id="UP001595797"/>
    </source>
</evidence>
<sequence length="594" mass="65653">MKIDQYAAIQPVIAGNTELREPQLLAYEAIENHDFQAADAREVSIVLPVGCGKSGLLALAPFATKSKRTLLVAPNLKIADQLLGDLTPSNPKYFYTKRNVLAGGPFPEPAEIRGTSSNVGDLEESDIVVTNIQQLQRENNKWLGKLPSDFFDLILFDEGHHNVAESWNVLRRKFPDTRILNVSATPARADGKVMTGEVIYSYPISKAVEKGYVKRINGYRLNPTTLHYVRHEGDTEVEVSLDEVRRLGEEDAGFRRSIVSSEATLTTIAEASIRKLQKMRESTSQPRLKIIASALNMEHCKQVVAKYRELGMRADFVHSQLAEKANERIHEKLENHELDVIVQVRKLGEGFDHPYLSVAAVFSIFSNLGPFMQFVGRIMRTIPGVDPFDPVNDGVVVFHVGGNITGVWTDFQQFAEADQAFFANLIDESLVEPTPTREPGTGGNGGGGNLPVITAQDDVLLESLTLLTADPKVAAALAVLQDAGISTGEQFDRLQRITPTKQASRKAKRALLDDLVKTAVGKLLAKHSLRHAGRDFDKTRENFKVVKSAIDLRIKKTVPSGAATRSEYSAADLDHLIDELPRIVDHVEEELRRG</sequence>
<keyword evidence="3" id="KW-1185">Reference proteome</keyword>
<keyword evidence="2" id="KW-0347">Helicase</keyword>
<dbReference type="PANTHER" id="PTHR47396:SF1">
    <property type="entry name" value="ATP-DEPENDENT HELICASE IRC3-RELATED"/>
    <property type="match status" value="1"/>
</dbReference>
<dbReference type="PROSITE" id="PS51192">
    <property type="entry name" value="HELICASE_ATP_BIND_1"/>
    <property type="match status" value="1"/>
</dbReference>
<dbReference type="InterPro" id="IPR027417">
    <property type="entry name" value="P-loop_NTPase"/>
</dbReference>
<feature type="domain" description="Helicase ATP-binding" evidence="1">
    <location>
        <begin position="34"/>
        <end position="204"/>
    </location>
</feature>